<organism evidence="2 3">
    <name type="scientific">Aulographum hederae CBS 113979</name>
    <dbReference type="NCBI Taxonomy" id="1176131"/>
    <lineage>
        <taxon>Eukaryota</taxon>
        <taxon>Fungi</taxon>
        <taxon>Dikarya</taxon>
        <taxon>Ascomycota</taxon>
        <taxon>Pezizomycotina</taxon>
        <taxon>Dothideomycetes</taxon>
        <taxon>Pleosporomycetidae</taxon>
        <taxon>Aulographales</taxon>
        <taxon>Aulographaceae</taxon>
    </lineage>
</organism>
<keyword evidence="3" id="KW-1185">Reference proteome</keyword>
<dbReference type="Proteomes" id="UP000800041">
    <property type="component" value="Unassembled WGS sequence"/>
</dbReference>
<evidence type="ECO:0000313" key="2">
    <source>
        <dbReference type="EMBL" id="KAF1983805.1"/>
    </source>
</evidence>
<sequence length="672" mass="76956">MSIFSLEDIRDIVLSFPTNPSRNSLDGEQTPILIPSASNDGFFQPDFISEQLQQLLNDNSGRLAVSSLARSLDIRIEDAHRIIRKRKKSVLLSQKFDQVLCRDELLNVDTDLAHEASYRFVPLDRFCESHDINSLNFKAYLEVDGEPRNTTGTHYQLTHDRFLYIPQVKDQFEKELDASLQDSQLQASPLTWDLNSGDFRGLDELAFHKTVQDILEKKPREEAHGKILRTNHGLTWHPQSYLEKRLNETLDEVKAGIIPLCGFDWINDHSLDDLKNPLDMRAFLESRMGHSCYFVDELMVSKAWEARFVSTCSEELQQAHYLDISEVLGTELRDWRLPPKWLEDLKNNIFLHLQEAPRAVMINHHIILKDWLVERQYEAKQYATDQATSDWTSNAVPSNDAMKYHLLELEDKVVSELNLPEDFVEAITPIPFHPAIREAYTTQLSQLESENEKAFLSYWKERASTRVQLHFAALATLEDGTLKDQLADLLYGFVAHDLVPTTLKKAEAKGLLRSAKVLKQTEKLKDQISSIPPKDPQASLAAFARKFNLRPPTASALSLRQKTLVLDMAKPVIPTESTKLKKDDPKLFLTAVIVLLAESHDGVFYATGKFAPKLLKLLKPKITDAEYERLQRFKDAVKKGQAEETERENIREMIRKRIPEGSATDEDESTRI</sequence>
<accession>A0A6G1GS99</accession>
<feature type="region of interest" description="Disordered" evidence="1">
    <location>
        <begin position="653"/>
        <end position="672"/>
    </location>
</feature>
<proteinExistence type="predicted"/>
<feature type="compositionally biased region" description="Acidic residues" evidence="1">
    <location>
        <begin position="663"/>
        <end position="672"/>
    </location>
</feature>
<dbReference type="AlphaFoldDB" id="A0A6G1GS99"/>
<gene>
    <name evidence="2" type="ORF">K402DRAFT_406532</name>
</gene>
<dbReference type="EMBL" id="ML977172">
    <property type="protein sequence ID" value="KAF1983805.1"/>
    <property type="molecule type" value="Genomic_DNA"/>
</dbReference>
<name>A0A6G1GS99_9PEZI</name>
<evidence type="ECO:0000256" key="1">
    <source>
        <dbReference type="SAM" id="MobiDB-lite"/>
    </source>
</evidence>
<dbReference type="OrthoDB" id="3935714at2759"/>
<protein>
    <submittedName>
        <fullName evidence="2">Uncharacterized protein</fullName>
    </submittedName>
</protein>
<reference evidence="2" key="1">
    <citation type="journal article" date="2020" name="Stud. Mycol.">
        <title>101 Dothideomycetes genomes: a test case for predicting lifestyles and emergence of pathogens.</title>
        <authorList>
            <person name="Haridas S."/>
            <person name="Albert R."/>
            <person name="Binder M."/>
            <person name="Bloem J."/>
            <person name="Labutti K."/>
            <person name="Salamov A."/>
            <person name="Andreopoulos B."/>
            <person name="Baker S."/>
            <person name="Barry K."/>
            <person name="Bills G."/>
            <person name="Bluhm B."/>
            <person name="Cannon C."/>
            <person name="Castanera R."/>
            <person name="Culley D."/>
            <person name="Daum C."/>
            <person name="Ezra D."/>
            <person name="Gonzalez J."/>
            <person name="Henrissat B."/>
            <person name="Kuo A."/>
            <person name="Liang C."/>
            <person name="Lipzen A."/>
            <person name="Lutzoni F."/>
            <person name="Magnuson J."/>
            <person name="Mondo S."/>
            <person name="Nolan M."/>
            <person name="Ohm R."/>
            <person name="Pangilinan J."/>
            <person name="Park H.-J."/>
            <person name="Ramirez L."/>
            <person name="Alfaro M."/>
            <person name="Sun H."/>
            <person name="Tritt A."/>
            <person name="Yoshinaga Y."/>
            <person name="Zwiers L.-H."/>
            <person name="Turgeon B."/>
            <person name="Goodwin S."/>
            <person name="Spatafora J."/>
            <person name="Crous P."/>
            <person name="Grigoriev I."/>
        </authorList>
    </citation>
    <scope>NUCLEOTIDE SEQUENCE</scope>
    <source>
        <strain evidence="2">CBS 113979</strain>
    </source>
</reference>
<evidence type="ECO:0000313" key="3">
    <source>
        <dbReference type="Proteomes" id="UP000800041"/>
    </source>
</evidence>